<dbReference type="EMBL" id="CP034461">
    <property type="protein sequence ID" value="QBM90486.1"/>
    <property type="molecule type" value="Genomic_DNA"/>
</dbReference>
<evidence type="ECO:0000256" key="1">
    <source>
        <dbReference type="ARBA" id="ARBA00004300"/>
    </source>
</evidence>
<evidence type="ECO:0000256" key="3">
    <source>
        <dbReference type="ARBA" id="ARBA00004657"/>
    </source>
</evidence>
<dbReference type="PANTHER" id="PTHR13034:SF2">
    <property type="entry name" value="DYNACTIN SUBUNIT 4"/>
    <property type="match status" value="1"/>
</dbReference>
<evidence type="ECO:0000256" key="7">
    <source>
        <dbReference type="ARBA" id="ARBA00022843"/>
    </source>
</evidence>
<evidence type="ECO:0000256" key="11">
    <source>
        <dbReference type="ARBA" id="ARBA00034776"/>
    </source>
</evidence>
<keyword evidence="5" id="KW-1017">Isopeptide bond</keyword>
<dbReference type="STRING" id="2163413.A0A4P6XVC8"/>
<dbReference type="PANTHER" id="PTHR13034">
    <property type="entry name" value="DYNACTIN P62 SUBUNIT"/>
    <property type="match status" value="1"/>
</dbReference>
<name>A0A4P6XVC8_9ASCO</name>
<dbReference type="AlphaFoldDB" id="A0A4P6XVC8"/>
<evidence type="ECO:0000256" key="2">
    <source>
        <dbReference type="ARBA" id="ARBA00004529"/>
    </source>
</evidence>
<protein>
    <recommendedName>
        <fullName evidence="12">Dynactin subunit 4</fullName>
    </recommendedName>
</protein>
<organism evidence="14 15">
    <name type="scientific">Metschnikowia aff. pulcherrima</name>
    <dbReference type="NCBI Taxonomy" id="2163413"/>
    <lineage>
        <taxon>Eukaryota</taxon>
        <taxon>Fungi</taxon>
        <taxon>Dikarya</taxon>
        <taxon>Ascomycota</taxon>
        <taxon>Saccharomycotina</taxon>
        <taxon>Pichiomycetes</taxon>
        <taxon>Metschnikowiaceae</taxon>
        <taxon>Metschnikowia</taxon>
    </lineage>
</organism>
<comment type="similarity">
    <text evidence="11">Belongs to the dynactin subunit 4 family.</text>
</comment>
<keyword evidence="7" id="KW-0832">Ubl conjugation</keyword>
<evidence type="ECO:0000313" key="14">
    <source>
        <dbReference type="EMBL" id="QBM90486.1"/>
    </source>
</evidence>
<dbReference type="GO" id="GO:0001725">
    <property type="term" value="C:stress fiber"/>
    <property type="evidence" value="ECO:0007669"/>
    <property type="project" value="UniProtKB-SubCell"/>
</dbReference>
<evidence type="ECO:0000256" key="8">
    <source>
        <dbReference type="ARBA" id="ARBA00022990"/>
    </source>
</evidence>
<evidence type="ECO:0000256" key="9">
    <source>
        <dbReference type="ARBA" id="ARBA00023054"/>
    </source>
</evidence>
<reference evidence="15" key="1">
    <citation type="submission" date="2019-03" db="EMBL/GenBank/DDBJ databases">
        <title>Snf2 controls pulcherriminic acid biosynthesis and connects pigmentation and antifungal activity of the yeast Metschnikowia pulcherrima.</title>
        <authorList>
            <person name="Gore-Lloyd D."/>
            <person name="Sumann I."/>
            <person name="Brachmann A.O."/>
            <person name="Schneeberger K."/>
            <person name="Ortiz-Merino R.A."/>
            <person name="Moreno-Beltran M."/>
            <person name="Schlaefli M."/>
            <person name="Kirner P."/>
            <person name="Santos Kron A."/>
            <person name="Wolfe K.H."/>
            <person name="Piel J."/>
            <person name="Ahrens C.H."/>
            <person name="Henk D."/>
            <person name="Freimoser F.M."/>
        </authorList>
    </citation>
    <scope>NUCLEOTIDE SEQUENCE [LARGE SCALE GENOMIC DNA]</scope>
    <source>
        <strain evidence="15">APC 1.2</strain>
    </source>
</reference>
<keyword evidence="4" id="KW-0963">Cytoplasm</keyword>
<dbReference type="Pfam" id="PF05502">
    <property type="entry name" value="Dynactin_p62"/>
    <property type="match status" value="1"/>
</dbReference>
<dbReference type="Proteomes" id="UP000292447">
    <property type="component" value="Chromosome VI"/>
</dbReference>
<evidence type="ECO:0000256" key="12">
    <source>
        <dbReference type="ARBA" id="ARBA00034864"/>
    </source>
</evidence>
<comment type="subunit">
    <text evidence="13">Subunit of dynactin, a multiprotein complex part of a tripartite complex with dynein and a adapter, such as BICDL1, BICD2 or HOOK3. The dynactin complex is built around ACTR1A/ACTB filament and consists of an actin-related filament composed of a shoulder domain, a pointed end and a barbed end. Its length is defined by its flexible shoulder domain. The soulder is composed of 2 DCTN1 subunits, 4 DCTN2 and 2 DCTN3. The 4 DCNT2 (via N-terminus) bind the ACTR1A filament and act as molecular rulers to determine the length. The pointed end is important for binding dynein-dynactin cargo adapters. Consists of 4 subunits: ACTR10, DCNT4, DCTN5 and DCTN6. The barbed end is composed of a CAPZA1:CAPZB heterodimers, which binds ACTR1A/ACTB filament and dynactin and stabilizes dynactin. Interacts with ATP7B, but not ATP7A, in a copper-dependent manner. Interacts with ANK2; this interaction is required for localization at costameres. Interacts with N4BP2L1.</text>
</comment>
<keyword evidence="6" id="KW-0597">Phosphoprotein</keyword>
<evidence type="ECO:0000313" key="15">
    <source>
        <dbReference type="Proteomes" id="UP000292447"/>
    </source>
</evidence>
<accession>A0A4P6XVC8</accession>
<evidence type="ECO:0000256" key="5">
    <source>
        <dbReference type="ARBA" id="ARBA00022499"/>
    </source>
</evidence>
<gene>
    <name evidence="14" type="primary">MPUL0F00670</name>
    <name evidence="14" type="ORF">METSCH_F00670</name>
</gene>
<dbReference type="InterPro" id="IPR008603">
    <property type="entry name" value="DCTN4"/>
</dbReference>
<proteinExistence type="inferred from homology"/>
<keyword evidence="8" id="KW-0007">Acetylation</keyword>
<evidence type="ECO:0000256" key="6">
    <source>
        <dbReference type="ARBA" id="ARBA00022553"/>
    </source>
</evidence>
<sequence>MLMLFYTKSRYLCPCVSTDAEAQTKLPATLVHRSLHKLSDLYFCPKCHVLKCSHCCDATVVCKYCANCMTDYTESSGKTRCSKNCFECPECESPLSFSIQDDPKGKGTGKQFHFACGHCSYSYATKIVTKPAPLSTILKNEQASYFQELQVKYNLRNRLLRLNELEESKSGPKLTPGILSKMRQMAICPPSSEDLSEIENLNLKLNELKPVSVDIDADFVSKPPKNIPRGNHLSAKLAYSCNLCGTRLASPVPDARLMKYLEKELAIEIMPLVTAKIRNDPNPDTSLSLGTDTSCVLNIVNPMLSSMNITVSTLENIPSGISGTNHSISVSLPITSYTISPRKEKANVLDSIPSVYLTKSTQASRGELLTRTIRRESSRRDADVDEPIIELGLNWVSLPFELSFLETDTQTNTSEVQENLSDKDSGRCKKAGDKPLPLRVPFYITVESKLPSQWTQRNKKGLKFGFWVLSDLS</sequence>
<evidence type="ECO:0000256" key="10">
    <source>
        <dbReference type="ARBA" id="ARBA00023212"/>
    </source>
</evidence>
<keyword evidence="15" id="KW-1185">Reference proteome</keyword>
<keyword evidence="9" id="KW-0175">Coiled coil</keyword>
<dbReference type="GO" id="GO:0005869">
    <property type="term" value="C:dynactin complex"/>
    <property type="evidence" value="ECO:0007669"/>
    <property type="project" value="InterPro"/>
</dbReference>
<evidence type="ECO:0000256" key="4">
    <source>
        <dbReference type="ARBA" id="ARBA00022490"/>
    </source>
</evidence>
<evidence type="ECO:0000256" key="13">
    <source>
        <dbReference type="ARBA" id="ARBA00093507"/>
    </source>
</evidence>
<comment type="subcellular location">
    <subcellularLocation>
        <location evidence="1">Cytoplasm</location>
        <location evidence="1">Cytoskeleton</location>
        <location evidence="1">Microtubule organizing center</location>
        <location evidence="1">Centrosome</location>
    </subcellularLocation>
    <subcellularLocation>
        <location evidence="2">Cytoplasm</location>
        <location evidence="2">Cytoskeleton</location>
        <location evidence="2">Stress fiber</location>
    </subcellularLocation>
    <subcellularLocation>
        <location evidence="3">Cytoplasm</location>
        <location evidence="3">Myofibril</location>
    </subcellularLocation>
</comment>
<keyword evidence="10" id="KW-0206">Cytoskeleton</keyword>